<organism evidence="2">
    <name type="scientific">Timema poppense</name>
    <name type="common">Walking stick</name>
    <dbReference type="NCBI Taxonomy" id="170557"/>
    <lineage>
        <taxon>Eukaryota</taxon>
        <taxon>Metazoa</taxon>
        <taxon>Ecdysozoa</taxon>
        <taxon>Arthropoda</taxon>
        <taxon>Hexapoda</taxon>
        <taxon>Insecta</taxon>
        <taxon>Pterygota</taxon>
        <taxon>Neoptera</taxon>
        <taxon>Polyneoptera</taxon>
        <taxon>Phasmatodea</taxon>
        <taxon>Timematodea</taxon>
        <taxon>Timematoidea</taxon>
        <taxon>Timematidae</taxon>
        <taxon>Timema</taxon>
    </lineage>
</organism>
<evidence type="ECO:0000256" key="1">
    <source>
        <dbReference type="SAM" id="MobiDB-lite"/>
    </source>
</evidence>
<protein>
    <submittedName>
        <fullName evidence="2">Uncharacterized protein</fullName>
    </submittedName>
</protein>
<feature type="region of interest" description="Disordered" evidence="1">
    <location>
        <begin position="1"/>
        <end position="21"/>
    </location>
</feature>
<sequence length="119" mass="13528">MPPYNQRGHHSPSNLMFPRAVKDSRRRLVTQEGKEGFGKKINLCQDRGLSLGPPTKKSDTLPLIHQVTIGILDNLYHIPNMTHETTHAIDTRRLPDIRSRTSRAECTGTHGGLIWFMPY</sequence>
<dbReference type="AlphaFoldDB" id="A0A7R9D3B4"/>
<evidence type="ECO:0000313" key="2">
    <source>
        <dbReference type="EMBL" id="CAD7406445.1"/>
    </source>
</evidence>
<reference evidence="2" key="1">
    <citation type="submission" date="2020-11" db="EMBL/GenBank/DDBJ databases">
        <authorList>
            <person name="Tran Van P."/>
        </authorList>
    </citation>
    <scope>NUCLEOTIDE SEQUENCE</scope>
</reference>
<gene>
    <name evidence="2" type="ORF">TPSB3V08_LOCUS5413</name>
</gene>
<name>A0A7R9D3B4_TIMPO</name>
<proteinExistence type="predicted"/>
<accession>A0A7R9D3B4</accession>
<dbReference type="EMBL" id="OD002882">
    <property type="protein sequence ID" value="CAD7406445.1"/>
    <property type="molecule type" value="Genomic_DNA"/>
</dbReference>